<organism evidence="2 3">
    <name type="scientific">Protaetiibacter intestinalis</name>
    <dbReference type="NCBI Taxonomy" id="2419774"/>
    <lineage>
        <taxon>Bacteria</taxon>
        <taxon>Bacillati</taxon>
        <taxon>Actinomycetota</taxon>
        <taxon>Actinomycetes</taxon>
        <taxon>Micrococcales</taxon>
        <taxon>Microbacteriaceae</taxon>
        <taxon>Protaetiibacter</taxon>
    </lineage>
</organism>
<protein>
    <submittedName>
        <fullName evidence="2">XRE family transcriptional regulator</fullName>
    </submittedName>
</protein>
<dbReference type="Gene3D" id="1.10.260.40">
    <property type="entry name" value="lambda repressor-like DNA-binding domains"/>
    <property type="match status" value="1"/>
</dbReference>
<dbReference type="GO" id="GO:0003677">
    <property type="term" value="F:DNA binding"/>
    <property type="evidence" value="ECO:0007669"/>
    <property type="project" value="InterPro"/>
</dbReference>
<gene>
    <name evidence="2" type="ORF">D7I47_10770</name>
</gene>
<name>A0A387B8K3_9MICO</name>
<dbReference type="RefSeq" id="WP_120763036.1">
    <property type="nucleotide sequence ID" value="NZ_CP032630.1"/>
</dbReference>
<evidence type="ECO:0000313" key="3">
    <source>
        <dbReference type="Proteomes" id="UP000278886"/>
    </source>
</evidence>
<dbReference type="SMART" id="SM00530">
    <property type="entry name" value="HTH_XRE"/>
    <property type="match status" value="1"/>
</dbReference>
<dbReference type="OrthoDB" id="4990661at2"/>
<keyword evidence="3" id="KW-1185">Reference proteome</keyword>
<reference evidence="3" key="1">
    <citation type="submission" date="2018-09" db="EMBL/GenBank/DDBJ databases">
        <title>Genome sequencing of strain 2DFWR-13.</title>
        <authorList>
            <person name="Heo J."/>
            <person name="Kim S.-J."/>
            <person name="Kwon S.-W."/>
        </authorList>
    </citation>
    <scope>NUCLEOTIDE SEQUENCE [LARGE SCALE GENOMIC DNA]</scope>
    <source>
        <strain evidence="3">2DFWR-13</strain>
    </source>
</reference>
<dbReference type="InterPro" id="IPR010982">
    <property type="entry name" value="Lambda_DNA-bd_dom_sf"/>
</dbReference>
<accession>A0A387B8K3</accession>
<dbReference type="SUPFAM" id="SSF47413">
    <property type="entry name" value="lambda repressor-like DNA-binding domains"/>
    <property type="match status" value="1"/>
</dbReference>
<proteinExistence type="predicted"/>
<dbReference type="CDD" id="cd00093">
    <property type="entry name" value="HTH_XRE"/>
    <property type="match status" value="1"/>
</dbReference>
<dbReference type="InterPro" id="IPR001387">
    <property type="entry name" value="Cro/C1-type_HTH"/>
</dbReference>
<evidence type="ECO:0000259" key="1">
    <source>
        <dbReference type="PROSITE" id="PS50943"/>
    </source>
</evidence>
<dbReference type="PROSITE" id="PS50943">
    <property type="entry name" value="HTH_CROC1"/>
    <property type="match status" value="1"/>
</dbReference>
<sequence>MPAAASSNAARIVGERLKEARQELGVSQMELANLAGMNVANYGKIERGIGNPTLDTIVRLAGVMERDPADLVTGLGLGDLPPSKSSYTVADFLREKRRNG</sequence>
<evidence type="ECO:0000313" key="2">
    <source>
        <dbReference type="EMBL" id="AYF98687.1"/>
    </source>
</evidence>
<feature type="domain" description="HTH cro/C1-type" evidence="1">
    <location>
        <begin position="17"/>
        <end position="71"/>
    </location>
</feature>
<dbReference type="AlphaFoldDB" id="A0A387B8K3"/>
<dbReference type="EMBL" id="CP032630">
    <property type="protein sequence ID" value="AYF98687.1"/>
    <property type="molecule type" value="Genomic_DNA"/>
</dbReference>
<dbReference type="KEGG" id="lyd:D7I47_10770"/>
<dbReference type="Pfam" id="PF01381">
    <property type="entry name" value="HTH_3"/>
    <property type="match status" value="1"/>
</dbReference>
<dbReference type="Proteomes" id="UP000278886">
    <property type="component" value="Chromosome"/>
</dbReference>